<gene>
    <name evidence="1" type="ORF">PHO31112_04052</name>
</gene>
<evidence type="ECO:0000313" key="2">
    <source>
        <dbReference type="Proteomes" id="UP000343317"/>
    </source>
</evidence>
<accession>A0A5E4XSW6</accession>
<proteinExistence type="predicted"/>
<keyword evidence="2" id="KW-1185">Reference proteome</keyword>
<dbReference type="Proteomes" id="UP000343317">
    <property type="component" value="Unassembled WGS sequence"/>
</dbReference>
<dbReference type="RefSeq" id="WP_150622362.1">
    <property type="nucleotide sequence ID" value="NZ_CABPSM010000013.1"/>
</dbReference>
<evidence type="ECO:0000313" key="1">
    <source>
        <dbReference type="EMBL" id="VVE39172.1"/>
    </source>
</evidence>
<protein>
    <submittedName>
        <fullName evidence="1">Uncharacterized protein</fullName>
    </submittedName>
</protein>
<reference evidence="1 2" key="1">
    <citation type="submission" date="2019-08" db="EMBL/GenBank/DDBJ databases">
        <authorList>
            <person name="Peeters C."/>
        </authorList>
    </citation>
    <scope>NUCLEOTIDE SEQUENCE [LARGE SCALE GENOMIC DNA]</scope>
    <source>
        <strain evidence="1 2">LMG 31112</strain>
    </source>
</reference>
<organism evidence="1 2">
    <name type="scientific">Pandoraea horticolens</name>
    <dbReference type="NCBI Taxonomy" id="2508298"/>
    <lineage>
        <taxon>Bacteria</taxon>
        <taxon>Pseudomonadati</taxon>
        <taxon>Pseudomonadota</taxon>
        <taxon>Betaproteobacteria</taxon>
        <taxon>Burkholderiales</taxon>
        <taxon>Burkholderiaceae</taxon>
        <taxon>Pandoraea</taxon>
    </lineage>
</organism>
<dbReference type="AlphaFoldDB" id="A0A5E4XSW6"/>
<dbReference type="EMBL" id="CABPSM010000013">
    <property type="protein sequence ID" value="VVE39172.1"/>
    <property type="molecule type" value="Genomic_DNA"/>
</dbReference>
<name>A0A5E4XSW6_9BURK</name>
<sequence>MPNSSNSLSRGTRLVYAAQSLTEIKAAYADTLRHYLEGTKKFDNVTSYMGCSFLQGSDGVVHGTPQAIAYKYQNQTNMVAVFYVNSQNFPMVLMSGDGLNAGSHKLLPLGKDPHNVYLAWFRPEESMVPYYLSDSKGDIFYLFYKRNGTLHYAAFSAFGADPIDGIDHDLGLEMVDYVSIVAGPQGSAKPYLFWNTPKSGISNEIPSYLNTCQLQLNNSDPNYKNYPTVSIIPNTGKAKLTQTVYAPSATYVDRGSQGQYFVIFHSQPLGNVHDTSQPKRLQGYVLPVANTNGIVEGNYAILSGVTSAGKRGDIGYPITGATAPCAWSDPDSSTLADVYLLDDNNRIQIIIVDLAELKPNATINQGTMSYIASPKQTKLTFNPVGAKNCGISVVRTLTN</sequence>